<name>A0A1D7QHZ5_9SPHI</name>
<dbReference type="AlphaFoldDB" id="A0A1D7QHZ5"/>
<evidence type="ECO:0000256" key="1">
    <source>
        <dbReference type="SAM" id="SignalP"/>
    </source>
</evidence>
<feature type="signal peptide" evidence="1">
    <location>
        <begin position="1"/>
        <end position="29"/>
    </location>
</feature>
<protein>
    <submittedName>
        <fullName evidence="2">Uncharacterized protein</fullName>
    </submittedName>
</protein>
<evidence type="ECO:0000313" key="2">
    <source>
        <dbReference type="EMBL" id="AOM78250.1"/>
    </source>
</evidence>
<keyword evidence="1" id="KW-0732">Signal</keyword>
<dbReference type="PROSITE" id="PS51257">
    <property type="entry name" value="PROKAR_LIPOPROTEIN"/>
    <property type="match status" value="1"/>
</dbReference>
<evidence type="ECO:0000313" key="3">
    <source>
        <dbReference type="Proteomes" id="UP000094313"/>
    </source>
</evidence>
<keyword evidence="3" id="KW-1185">Reference proteome</keyword>
<gene>
    <name evidence="2" type="ORF">BFS30_14360</name>
</gene>
<dbReference type="RefSeq" id="WP_069379915.1">
    <property type="nucleotide sequence ID" value="NZ_CP017141.1"/>
</dbReference>
<dbReference type="OrthoDB" id="616292at2"/>
<sequence length="398" mass="45269">MPQLRLQNILFCAAVLLLFASGCSKVDYAKIDDPAYLRVFNNLNYVVGLENKDEEVPFLTMLIDPEMDKDGIPVKAGIKGDFLDQREPYAPPYPSHVGSSTSYKNPEYPGKENVLVGPVLNGFDLSSWAQIPSGKHRIVFMFRPVNNVPFFNLESRLKQKVLIDTTIMLDSKEVYTLHILQKNFLTKKNGIYLRKENFHKLPLSDSLVYVNFYNMSAKGFRESNDDLKEANRKSGSLRYGIKDNMNIFQSLFTSEKTMLSPVYSSTYKFMGQLTRNSEVLEVSKYYSFPLFADPNSDGIYTNIWQRFDLMAVGMNPANNPYEPFLMNTEGNWAPINCMLDGKSTLLGNDNAAQLPNMIVNIHSGKYNPRSFATVNTIEIVNGDVYLTTIQRKYAPPMY</sequence>
<organism evidence="2 3">
    <name type="scientific">Pedobacter steynii</name>
    <dbReference type="NCBI Taxonomy" id="430522"/>
    <lineage>
        <taxon>Bacteria</taxon>
        <taxon>Pseudomonadati</taxon>
        <taxon>Bacteroidota</taxon>
        <taxon>Sphingobacteriia</taxon>
        <taxon>Sphingobacteriales</taxon>
        <taxon>Sphingobacteriaceae</taxon>
        <taxon>Pedobacter</taxon>
    </lineage>
</organism>
<reference evidence="2 3" key="1">
    <citation type="submission" date="2016-08" db="EMBL/GenBank/DDBJ databases">
        <authorList>
            <person name="Seilhamer J.J."/>
        </authorList>
    </citation>
    <scope>NUCLEOTIDE SEQUENCE [LARGE SCALE GENOMIC DNA]</scope>
    <source>
        <strain evidence="2 3">DX4</strain>
    </source>
</reference>
<dbReference type="EMBL" id="CP017141">
    <property type="protein sequence ID" value="AOM78250.1"/>
    <property type="molecule type" value="Genomic_DNA"/>
</dbReference>
<proteinExistence type="predicted"/>
<dbReference type="Proteomes" id="UP000094313">
    <property type="component" value="Chromosome"/>
</dbReference>
<dbReference type="KEGG" id="psty:BFS30_14360"/>
<feature type="chain" id="PRO_5009098662" evidence="1">
    <location>
        <begin position="30"/>
        <end position="398"/>
    </location>
</feature>
<accession>A0A1D7QHZ5</accession>